<dbReference type="GeneID" id="80517594"/>
<reference evidence="2" key="1">
    <citation type="submission" date="2017-06" db="EMBL/GenBank/DDBJ databases">
        <authorList>
            <person name="Assis F.L."/>
            <person name="Abrahao J.S."/>
            <person name="Silva L."/>
            <person name="Khalil J.B."/>
            <person name="Rodrigues R."/>
            <person name="Silva L.S."/>
            <person name="Boratto P."/>
            <person name="Andrade M."/>
            <person name="Kroon E.G."/>
            <person name="Ribeiro B."/>
            <person name="Bergier I."/>
            <person name="Seligmann H."/>
            <person name="Ghigo E."/>
            <person name="Colson P."/>
            <person name="Levasseur A."/>
            <person name="Raoult D."/>
            <person name="Scola B.L."/>
        </authorList>
    </citation>
    <scope>NUCLEOTIDE SEQUENCE</scope>
    <source>
        <strain evidence="2">Deep ocean</strain>
    </source>
</reference>
<protein>
    <recommendedName>
        <fullName evidence="1">Transcription factor TFIIB cyclin-like domain-containing protein</fullName>
    </recommendedName>
</protein>
<evidence type="ECO:0000313" key="2">
    <source>
        <dbReference type="EMBL" id="QKU34282.1"/>
    </source>
</evidence>
<dbReference type="GO" id="GO:0017025">
    <property type="term" value="F:TBP-class protein binding"/>
    <property type="evidence" value="ECO:0007669"/>
    <property type="project" value="InterPro"/>
</dbReference>
<dbReference type="KEGG" id="vg:80517594"/>
<dbReference type="InterPro" id="IPR036915">
    <property type="entry name" value="Cyclin-like_sf"/>
</dbReference>
<dbReference type="EMBL" id="MF405918">
    <property type="protein sequence ID" value="QKU34282.1"/>
    <property type="molecule type" value="Genomic_DNA"/>
</dbReference>
<dbReference type="SUPFAM" id="SSF47954">
    <property type="entry name" value="Cyclin-like"/>
    <property type="match status" value="2"/>
</dbReference>
<feature type="domain" description="Transcription factor TFIIB cyclin-like" evidence="1">
    <location>
        <begin position="11"/>
        <end position="103"/>
    </location>
</feature>
<dbReference type="Gene3D" id="1.10.472.10">
    <property type="entry name" value="Cyclin-like"/>
    <property type="match status" value="1"/>
</dbReference>
<dbReference type="RefSeq" id="YP_010780903.1">
    <property type="nucleotide sequence ID" value="NC_075038.1"/>
</dbReference>
<evidence type="ECO:0000259" key="1">
    <source>
        <dbReference type="Pfam" id="PF00382"/>
    </source>
</evidence>
<reference evidence="2" key="2">
    <citation type="journal article" date="2018" name="Nat. Commun.">
        <title>Tailed giant Tupanvirus possesses the most complete translational apparatus of the known virosphere.</title>
        <authorList>
            <person name="Abrahao J."/>
            <person name="Silva L."/>
            <person name="Silva L.S."/>
            <person name="Khalil J.Y.B."/>
            <person name="Rodrigues R."/>
            <person name="Arantes T."/>
            <person name="Assis F."/>
            <person name="Boratto P."/>
            <person name="Andrade M."/>
            <person name="Kroon E.G."/>
            <person name="Ribeiro B."/>
            <person name="Bergier I."/>
            <person name="Seligmann H."/>
            <person name="Ghigo E."/>
            <person name="Colson P."/>
            <person name="Levasseur A."/>
            <person name="Kroemer G."/>
            <person name="Raoult D."/>
            <person name="La Scola B."/>
        </authorList>
    </citation>
    <scope>NUCLEOTIDE SEQUENCE [LARGE SCALE GENOMIC DNA]</scope>
    <source>
        <strain evidence="2">Deep ocean</strain>
    </source>
</reference>
<dbReference type="InterPro" id="IPR013150">
    <property type="entry name" value="TFIIB_cyclin"/>
</dbReference>
<proteinExistence type="predicted"/>
<sequence>MNYSSLTYRERQLIIFKKYIQEFCEKTQLPQELSDKIYDTYIKINNICHENKKVFRGATRVGIIGLCVLSECKNAGINICPTVVSKNLGIHESNINRSYYHVKTIIPNIKDFINYEMKNKEFMTSCYSKISVNFAERAAHKLNMPKEYIQTTIDLAEYLSSNSNLNSTNSPSHIASSALLAVSNKYSLEFKSFEIANIFKMSDTLLEIKYKIMQPIISQFFGT</sequence>
<dbReference type="Pfam" id="PF00382">
    <property type="entry name" value="TFIIB"/>
    <property type="match status" value="1"/>
</dbReference>
<organism evidence="2">
    <name type="scientific">Tupanvirus deep ocean</name>
    <dbReference type="NCBI Taxonomy" id="2126984"/>
    <lineage>
        <taxon>Viruses</taxon>
        <taxon>Varidnaviria</taxon>
        <taxon>Bamfordvirae</taxon>
        <taxon>Nucleocytoviricota</taxon>
        <taxon>Megaviricetes</taxon>
        <taxon>Imitervirales</taxon>
        <taxon>Mimiviridae</taxon>
        <taxon>Megamimivirinae</taxon>
        <taxon>Tupanvirus</taxon>
        <taxon>Tupanvirus altamarinense</taxon>
    </lineage>
</organism>
<name>A0A6N1NV10_9VIRU</name>
<accession>A0A6N1NV10</accession>